<proteinExistence type="inferred from homology"/>
<evidence type="ECO:0000256" key="3">
    <source>
        <dbReference type="ARBA" id="ARBA00055068"/>
    </source>
</evidence>
<dbReference type="EMBL" id="BNCI01000002">
    <property type="protein sequence ID" value="GHF26157.1"/>
    <property type="molecule type" value="Genomic_DNA"/>
</dbReference>
<dbReference type="InterPro" id="IPR029062">
    <property type="entry name" value="Class_I_gatase-like"/>
</dbReference>
<reference evidence="6" key="1">
    <citation type="journal article" date="2014" name="Int. J. Syst. Evol. Microbiol.">
        <title>Complete genome sequence of Corynebacterium casei LMG S-19264T (=DSM 44701T), isolated from a smear-ripened cheese.</title>
        <authorList>
            <consortium name="US DOE Joint Genome Institute (JGI-PGF)"/>
            <person name="Walter F."/>
            <person name="Albersmeier A."/>
            <person name="Kalinowski J."/>
            <person name="Ruckert C."/>
        </authorList>
    </citation>
    <scope>NUCLEOTIDE SEQUENCE</scope>
    <source>
        <strain evidence="6">KCTC 42590</strain>
    </source>
</reference>
<dbReference type="PANTHER" id="PTHR43235">
    <property type="entry name" value="GLUTAMINE AMIDOTRANSFERASE PB2B2.05-RELATED"/>
    <property type="match status" value="1"/>
</dbReference>
<dbReference type="SUPFAM" id="SSF52317">
    <property type="entry name" value="Class I glutamine amidotransferase-like"/>
    <property type="match status" value="1"/>
</dbReference>
<gene>
    <name evidence="6" type="primary">guaA</name>
    <name evidence="6" type="ORF">GCM10017044_21300</name>
</gene>
<evidence type="ECO:0000256" key="1">
    <source>
        <dbReference type="ARBA" id="ARBA00011083"/>
    </source>
</evidence>
<sequence>MKPVVAIICDTTHSGPHMYHQVGDKYIVALRRCADVTPILIPALSTDPIGADDIMKIADGILYTGGYSNIQRSRYGDAEAPSGEHEDPLRDANTLSTLPDLLQSGFPMLGICRGLQEMNVALGGTLYPRVHEIDGRFDHREDKNAPVDVQYGPAHSVSVVKDGILGAIVGEEDFMVNTVHGQAIKDLAPGLQVEAFADDTTIEAVSCPEAPGFNLAVQWHPEWRAWENEQSSKIFRAFGDAVHAHNKAKSA</sequence>
<comment type="function">
    <text evidence="3">Involved in the breakdown of putrescine via hydrolysis of the gamma-glutamyl linkage of gamma-glutamyl-gamma-aminobutyrate.</text>
</comment>
<accession>A0A919ATY8</accession>
<keyword evidence="6" id="KW-0378">Hydrolase</keyword>
<dbReference type="GO" id="GO:0006598">
    <property type="term" value="P:polyamine catabolic process"/>
    <property type="evidence" value="ECO:0007669"/>
    <property type="project" value="TreeGrafter"/>
</dbReference>
<dbReference type="GO" id="GO:0033969">
    <property type="term" value="F:gamma-glutamyl-gamma-aminobutyrate hydrolase activity"/>
    <property type="evidence" value="ECO:0007669"/>
    <property type="project" value="UniProtKB-EC"/>
</dbReference>
<keyword evidence="7" id="KW-1185">Reference proteome</keyword>
<dbReference type="InterPro" id="IPR044668">
    <property type="entry name" value="PuuD-like"/>
</dbReference>
<dbReference type="Gene3D" id="3.40.50.880">
    <property type="match status" value="1"/>
</dbReference>
<dbReference type="EC" id="3.5.1.94" evidence="5"/>
<dbReference type="FunFam" id="3.40.50.880:FF:000030">
    <property type="entry name" value="Gamma-glutamyl-gamma-aminobutyrate hydrolase PuuD"/>
    <property type="match status" value="1"/>
</dbReference>
<evidence type="ECO:0000256" key="4">
    <source>
        <dbReference type="ARBA" id="ARBA00060634"/>
    </source>
</evidence>
<organism evidence="6 7">
    <name type="scientific">Kordiimonas sediminis</name>
    <dbReference type="NCBI Taxonomy" id="1735581"/>
    <lineage>
        <taxon>Bacteria</taxon>
        <taxon>Pseudomonadati</taxon>
        <taxon>Pseudomonadota</taxon>
        <taxon>Alphaproteobacteria</taxon>
        <taxon>Kordiimonadales</taxon>
        <taxon>Kordiimonadaceae</taxon>
        <taxon>Kordiimonas</taxon>
    </lineage>
</organism>
<evidence type="ECO:0000313" key="7">
    <source>
        <dbReference type="Proteomes" id="UP000630923"/>
    </source>
</evidence>
<evidence type="ECO:0000313" key="6">
    <source>
        <dbReference type="EMBL" id="GHF26157.1"/>
    </source>
</evidence>
<dbReference type="GO" id="GO:0005829">
    <property type="term" value="C:cytosol"/>
    <property type="evidence" value="ECO:0007669"/>
    <property type="project" value="TreeGrafter"/>
</dbReference>
<comment type="similarity">
    <text evidence="1">Belongs to the peptidase C26 family.</text>
</comment>
<evidence type="ECO:0000256" key="2">
    <source>
        <dbReference type="ARBA" id="ARBA00052718"/>
    </source>
</evidence>
<dbReference type="InterPro" id="IPR011697">
    <property type="entry name" value="Peptidase_C26"/>
</dbReference>
<dbReference type="RefSeq" id="WP_191252804.1">
    <property type="nucleotide sequence ID" value="NZ_BNCI01000002.1"/>
</dbReference>
<comment type="catalytic activity">
    <reaction evidence="2">
        <text>4-(gamma-L-glutamylamino)butanoate + H2O = 4-aminobutanoate + L-glutamate</text>
        <dbReference type="Rhea" id="RHEA:19737"/>
        <dbReference type="ChEBI" id="CHEBI:15377"/>
        <dbReference type="ChEBI" id="CHEBI:29985"/>
        <dbReference type="ChEBI" id="CHEBI:58800"/>
        <dbReference type="ChEBI" id="CHEBI:59888"/>
        <dbReference type="EC" id="3.5.1.94"/>
    </reaction>
</comment>
<dbReference type="PANTHER" id="PTHR43235:SF1">
    <property type="entry name" value="GLUTAMINE AMIDOTRANSFERASE PB2B2.05-RELATED"/>
    <property type="match status" value="1"/>
</dbReference>
<protein>
    <recommendedName>
        <fullName evidence="5">gamma-glutamyl-gamma-aminobutyrate hydrolase</fullName>
        <ecNumber evidence="5">3.5.1.94</ecNumber>
    </recommendedName>
</protein>
<dbReference type="PROSITE" id="PS51273">
    <property type="entry name" value="GATASE_TYPE_1"/>
    <property type="match status" value="1"/>
</dbReference>
<name>A0A919ATY8_9PROT</name>
<reference evidence="6" key="2">
    <citation type="submission" date="2020-09" db="EMBL/GenBank/DDBJ databases">
        <authorList>
            <person name="Sun Q."/>
            <person name="Kim S."/>
        </authorList>
    </citation>
    <scope>NUCLEOTIDE SEQUENCE</scope>
    <source>
        <strain evidence="6">KCTC 42590</strain>
    </source>
</reference>
<dbReference type="Pfam" id="PF07722">
    <property type="entry name" value="Peptidase_C26"/>
    <property type="match status" value="1"/>
</dbReference>
<evidence type="ECO:0000256" key="5">
    <source>
        <dbReference type="ARBA" id="ARBA00066788"/>
    </source>
</evidence>
<comment type="pathway">
    <text evidence="4">Amine and polyamine degradation; putrescine degradation; 4-aminobutanoate from putrescine: step 4/4.</text>
</comment>
<dbReference type="CDD" id="cd01745">
    <property type="entry name" value="GATase1_2"/>
    <property type="match status" value="1"/>
</dbReference>
<dbReference type="Proteomes" id="UP000630923">
    <property type="component" value="Unassembled WGS sequence"/>
</dbReference>
<dbReference type="AlphaFoldDB" id="A0A919ATY8"/>
<comment type="caution">
    <text evidence="6">The sequence shown here is derived from an EMBL/GenBank/DDBJ whole genome shotgun (WGS) entry which is preliminary data.</text>
</comment>